<keyword evidence="1" id="KW-0812">Transmembrane</keyword>
<proteinExistence type="predicted"/>
<evidence type="ECO:0000313" key="3">
    <source>
        <dbReference type="Proteomes" id="UP000198290"/>
    </source>
</evidence>
<reference evidence="2 3" key="2">
    <citation type="journal article" date="2017" name="Genome Announc.">
        <title>Draft genome sequence of Aquitalea magnusonii strain H3, a plant growth-promoting bacterium of duckweed Lemna minor.</title>
        <authorList>
            <person name="Ishizawa H."/>
            <person name="Kuroda M."/>
            <person name="Ike M."/>
        </authorList>
    </citation>
    <scope>NUCLEOTIDE SEQUENCE [LARGE SCALE GENOMIC DNA]</scope>
    <source>
        <strain evidence="2 3">H3</strain>
    </source>
</reference>
<sequence>MAASTLLSIIFKLVRAALKWLVIIIIGLVLLVVGAYGVYRMLSMWTYETDLMEHDKPYGGGDIRIHDRQVIVFKPIGPEFKFKPAAELKNPEVAEFAEDWMNHYEEVRNRASVRLLRGDMDKGVHRIFEKPGQNGAWWLSPDWKTIYVSTDWTNFKLPNGPDGYGQRWHTLWKSIDGGQSWQQLEWPEHVQPGQPLFMPDGKRGYLVADGMRIWRTFDGGQSWQEITLPSWVNQQLTGHPSGNGLLPMIKDSRATFSAFDLADDGTLRVAFYVRKAKLAAGIGDVIESTLLYRIPLSASQDELARQWMQPEIVLQQQSVIDIKMSHDGSLNLITLLGKLKPEKVAETQQRPAAYIQWKDGKENYRHQFDEHVIPGALFVGPQDQLVLAGESLNAKQTSSDSIILISTDRGQAWKETDDGMAYAWYYEADKNRIWKYQYRSLYWRKLNQ</sequence>
<accession>A0A3G9GFK9</accession>
<keyword evidence="1" id="KW-0472">Membrane</keyword>
<keyword evidence="3" id="KW-1185">Reference proteome</keyword>
<gene>
    <name evidence="2" type="ORF">DLM_2644</name>
</gene>
<reference evidence="3" key="1">
    <citation type="journal article" date="2017" name="Biotechnol. Biofuels">
        <title>Evaluation of environmental bacterial communities as a factor affecting the growth of duckweed Lemna minor.</title>
        <authorList>
            <person name="Ishizawa H."/>
            <person name="Kuroda M."/>
            <person name="Morikawa M."/>
            <person name="Ike M."/>
        </authorList>
    </citation>
    <scope>NUCLEOTIDE SEQUENCE [LARGE SCALE GENOMIC DNA]</scope>
    <source>
        <strain evidence="3">H3</strain>
    </source>
</reference>
<dbReference type="AlphaFoldDB" id="A0A3G9GFK9"/>
<organism evidence="2 3">
    <name type="scientific">Aquitalea magnusonii</name>
    <dbReference type="NCBI Taxonomy" id="332411"/>
    <lineage>
        <taxon>Bacteria</taxon>
        <taxon>Pseudomonadati</taxon>
        <taxon>Pseudomonadota</taxon>
        <taxon>Betaproteobacteria</taxon>
        <taxon>Neisseriales</taxon>
        <taxon>Chromobacteriaceae</taxon>
        <taxon>Aquitalea</taxon>
    </lineage>
</organism>
<dbReference type="RefSeq" id="WP_089086424.1">
    <property type="nucleotide sequence ID" value="NZ_AP018823.1"/>
</dbReference>
<dbReference type="EMBL" id="AP018823">
    <property type="protein sequence ID" value="BBF86245.1"/>
    <property type="molecule type" value="Genomic_DNA"/>
</dbReference>
<dbReference type="SUPFAM" id="SSF110296">
    <property type="entry name" value="Oligoxyloglucan reducing end-specific cellobiohydrolase"/>
    <property type="match status" value="1"/>
</dbReference>
<dbReference type="OrthoDB" id="9813892at2"/>
<dbReference type="Proteomes" id="UP000198290">
    <property type="component" value="Chromosome"/>
</dbReference>
<name>A0A3G9GFK9_9NEIS</name>
<dbReference type="Gene3D" id="2.130.10.10">
    <property type="entry name" value="YVTN repeat-like/Quinoprotein amine dehydrogenase"/>
    <property type="match status" value="1"/>
</dbReference>
<keyword evidence="1" id="KW-1133">Transmembrane helix</keyword>
<protein>
    <submittedName>
        <fullName evidence="2">Uncharacterized protein</fullName>
    </submittedName>
</protein>
<evidence type="ECO:0000256" key="1">
    <source>
        <dbReference type="SAM" id="Phobius"/>
    </source>
</evidence>
<dbReference type="KEGG" id="amah:DLM_2644"/>
<evidence type="ECO:0000313" key="2">
    <source>
        <dbReference type="EMBL" id="BBF86245.1"/>
    </source>
</evidence>
<reference evidence="3" key="3">
    <citation type="journal article" date="2017" name="Plant Physiol. Biochem.">
        <title>Differential oxidative and antioxidative response of duckweed Lemna minor toward plant growth promoting/inhibiting bacteria.</title>
        <authorList>
            <person name="Ishizawa H."/>
            <person name="Kuroda M."/>
            <person name="Morikawa M."/>
            <person name="Ike M."/>
        </authorList>
    </citation>
    <scope>NUCLEOTIDE SEQUENCE [LARGE SCALE GENOMIC DNA]</scope>
    <source>
        <strain evidence="3">H3</strain>
    </source>
</reference>
<dbReference type="InterPro" id="IPR015943">
    <property type="entry name" value="WD40/YVTN_repeat-like_dom_sf"/>
</dbReference>
<feature type="transmembrane region" description="Helical" evidence="1">
    <location>
        <begin position="20"/>
        <end position="39"/>
    </location>
</feature>